<gene>
    <name evidence="1" type="ORF">HY768_10310</name>
</gene>
<protein>
    <submittedName>
        <fullName evidence="1">Uncharacterized protein</fullName>
    </submittedName>
</protein>
<dbReference type="EMBL" id="JACQXR010000138">
    <property type="protein sequence ID" value="MBI4727589.1"/>
    <property type="molecule type" value="Genomic_DNA"/>
</dbReference>
<evidence type="ECO:0000313" key="2">
    <source>
        <dbReference type="Proteomes" id="UP000736328"/>
    </source>
</evidence>
<dbReference type="Proteomes" id="UP000736328">
    <property type="component" value="Unassembled WGS sequence"/>
</dbReference>
<dbReference type="AlphaFoldDB" id="A0A933IC56"/>
<organism evidence="1 2">
    <name type="scientific">candidate division TA06 bacterium</name>
    <dbReference type="NCBI Taxonomy" id="2250710"/>
    <lineage>
        <taxon>Bacteria</taxon>
        <taxon>Bacteria division TA06</taxon>
    </lineage>
</organism>
<evidence type="ECO:0000313" key="1">
    <source>
        <dbReference type="EMBL" id="MBI4727589.1"/>
    </source>
</evidence>
<accession>A0A933IC56</accession>
<reference evidence="1" key="1">
    <citation type="submission" date="2020-07" db="EMBL/GenBank/DDBJ databases">
        <title>Huge and variable diversity of episymbiotic CPR bacteria and DPANN archaea in groundwater ecosystems.</title>
        <authorList>
            <person name="He C.Y."/>
            <person name="Keren R."/>
            <person name="Whittaker M."/>
            <person name="Farag I.F."/>
            <person name="Doudna J."/>
            <person name="Cate J.H.D."/>
            <person name="Banfield J.F."/>
        </authorList>
    </citation>
    <scope>NUCLEOTIDE SEQUENCE</scope>
    <source>
        <strain evidence="1">NC_groundwater_1520_Pr4_B-0.1um_53_5</strain>
    </source>
</reference>
<name>A0A933IC56_UNCT6</name>
<proteinExistence type="predicted"/>
<comment type="caution">
    <text evidence="1">The sequence shown here is derived from an EMBL/GenBank/DDBJ whole genome shotgun (WGS) entry which is preliminary data.</text>
</comment>
<sequence length="86" mass="9442">MFKKALSLTLVVVAVLGLTNCEKKPITTMDDGSSPIPPWTTKIKLTISRMPVLNDTATLTIKTCLYDVGSLLDSAFNFYCIAPRFT</sequence>